<accession>A0A452XYP1</accession>
<dbReference type="EnsemblPlants" id="AET1Gv20221000.2">
    <property type="protein sequence ID" value="AET1Gv20221000.2"/>
    <property type="gene ID" value="AET1Gv20221000"/>
</dbReference>
<dbReference type="Gramene" id="AET1Gv20221000.2">
    <property type="protein sequence ID" value="AET1Gv20221000.2"/>
    <property type="gene ID" value="AET1Gv20221000"/>
</dbReference>
<reference evidence="3" key="4">
    <citation type="submission" date="2019-03" db="UniProtKB">
        <authorList>
            <consortium name="EnsemblPlants"/>
        </authorList>
    </citation>
    <scope>IDENTIFICATION</scope>
</reference>
<reference evidence="3" key="3">
    <citation type="journal article" date="2017" name="Nature">
        <title>Genome sequence of the progenitor of the wheat D genome Aegilops tauschii.</title>
        <authorList>
            <person name="Luo M.C."/>
            <person name="Gu Y.Q."/>
            <person name="Puiu D."/>
            <person name="Wang H."/>
            <person name="Twardziok S.O."/>
            <person name="Deal K.R."/>
            <person name="Huo N."/>
            <person name="Zhu T."/>
            <person name="Wang L."/>
            <person name="Wang Y."/>
            <person name="McGuire P.E."/>
            <person name="Liu S."/>
            <person name="Long H."/>
            <person name="Ramasamy R.K."/>
            <person name="Rodriguez J.C."/>
            <person name="Van S.L."/>
            <person name="Yuan L."/>
            <person name="Wang Z."/>
            <person name="Xia Z."/>
            <person name="Xiao L."/>
            <person name="Anderson O.D."/>
            <person name="Ouyang S."/>
            <person name="Liang Y."/>
            <person name="Zimin A.V."/>
            <person name="Pertea G."/>
            <person name="Qi P."/>
            <person name="Bennetzen J.L."/>
            <person name="Dai X."/>
            <person name="Dawson M.W."/>
            <person name="Muller H.G."/>
            <person name="Kugler K."/>
            <person name="Rivarola-Duarte L."/>
            <person name="Spannagl M."/>
            <person name="Mayer K.F.X."/>
            <person name="Lu F.H."/>
            <person name="Bevan M.W."/>
            <person name="Leroy P."/>
            <person name="Li P."/>
            <person name="You F.M."/>
            <person name="Sun Q."/>
            <person name="Liu Z."/>
            <person name="Lyons E."/>
            <person name="Wicker T."/>
            <person name="Salzberg S.L."/>
            <person name="Devos K.M."/>
            <person name="Dvorak J."/>
        </authorList>
    </citation>
    <scope>NUCLEOTIDE SEQUENCE [LARGE SCALE GENOMIC DNA]</scope>
    <source>
        <strain evidence="3">cv. AL8/78</strain>
    </source>
</reference>
<evidence type="ECO:0000313" key="3">
    <source>
        <dbReference type="EnsemblPlants" id="AET1Gv20221000.2"/>
    </source>
</evidence>
<dbReference type="PANTHER" id="PTHR14241:SF32">
    <property type="entry name" value="VWFA DOMAIN-CONTAINING PROTEIN-RELATED"/>
    <property type="match status" value="1"/>
</dbReference>
<keyword evidence="2" id="KW-0472">Membrane</keyword>
<sequence>GFRWPVHDSLCVDVLAESKQTQRDWGRFGVGLIIKMKSAEPLLASSSKYLDRYSKKKNLDRYTAAMTTLPRHLPVILHPQTRRNPKSRDLSKKSMGGGSGDLSPTGIPASPSSSSSDSLPREFADYVPVSDGDSEGGCICDDPEVEALLYGSQFQHRSLREAKDLIRRYKPGYWIEGVGNTKGGDYLLPETTTLLLVGPRGAGKSTLVNRITRVFDKDDDPFAPERAQVSYNSKSNGTSFIREYKIPRNSNGICICDTRSLSRNPEKDFKMLQRWMTKGVSHGEMVTWDTDDDTKIKNLKSMGRQYSFLPYKTRKVNFVIFVVDGVSILRSIGSDKKGYMDMFRETFMNPFLSFGDDKPAVVVTHGDRLSLQQRSQVQNELAETLAIPPQQIFDIPGSDDYETDIAVLDMLRYCIQHAEQNFSMKLKNLVEMHGRETITEMMARLMGLDAVMDATIVFLCAVALLLRVSDNLL</sequence>
<keyword evidence="2" id="KW-0812">Transmembrane</keyword>
<evidence type="ECO:0000256" key="1">
    <source>
        <dbReference type="SAM" id="MobiDB-lite"/>
    </source>
</evidence>
<dbReference type="AlphaFoldDB" id="A0A452XYP1"/>
<reference evidence="3" key="5">
    <citation type="journal article" date="2021" name="G3 (Bethesda)">
        <title>Aegilops tauschii genome assembly Aet v5.0 features greater sequence contiguity and improved annotation.</title>
        <authorList>
            <person name="Wang L."/>
            <person name="Zhu T."/>
            <person name="Rodriguez J.C."/>
            <person name="Deal K.R."/>
            <person name="Dubcovsky J."/>
            <person name="McGuire P.E."/>
            <person name="Lux T."/>
            <person name="Spannagl M."/>
            <person name="Mayer K.F.X."/>
            <person name="Baldrich P."/>
            <person name="Meyers B.C."/>
            <person name="Huo N."/>
            <person name="Gu Y.Q."/>
            <person name="Zhou H."/>
            <person name="Devos K.M."/>
            <person name="Bennetzen J.L."/>
            <person name="Unver T."/>
            <person name="Budak H."/>
            <person name="Gulick P.J."/>
            <person name="Galiba G."/>
            <person name="Kalapos B."/>
            <person name="Nelson D.R."/>
            <person name="Li P."/>
            <person name="You F.M."/>
            <person name="Luo M.C."/>
            <person name="Dvorak J."/>
        </authorList>
    </citation>
    <scope>NUCLEOTIDE SEQUENCE [LARGE SCALE GENOMIC DNA]</scope>
    <source>
        <strain evidence="3">cv. AL8/78</strain>
    </source>
</reference>
<dbReference type="STRING" id="200361.A0A452XYP1"/>
<feature type="compositionally biased region" description="Low complexity" evidence="1">
    <location>
        <begin position="103"/>
        <end position="118"/>
    </location>
</feature>
<organism evidence="3 4">
    <name type="scientific">Aegilops tauschii subsp. strangulata</name>
    <name type="common">Goatgrass</name>
    <dbReference type="NCBI Taxonomy" id="200361"/>
    <lineage>
        <taxon>Eukaryota</taxon>
        <taxon>Viridiplantae</taxon>
        <taxon>Streptophyta</taxon>
        <taxon>Embryophyta</taxon>
        <taxon>Tracheophyta</taxon>
        <taxon>Spermatophyta</taxon>
        <taxon>Magnoliopsida</taxon>
        <taxon>Liliopsida</taxon>
        <taxon>Poales</taxon>
        <taxon>Poaceae</taxon>
        <taxon>BOP clade</taxon>
        <taxon>Pooideae</taxon>
        <taxon>Triticodae</taxon>
        <taxon>Triticeae</taxon>
        <taxon>Triticinae</taxon>
        <taxon>Aegilops</taxon>
    </lineage>
</organism>
<name>A0A452XYP1_AEGTS</name>
<dbReference type="InterPro" id="IPR027417">
    <property type="entry name" value="P-loop_NTPase"/>
</dbReference>
<dbReference type="SUPFAM" id="SSF52540">
    <property type="entry name" value="P-loop containing nucleoside triphosphate hydrolases"/>
    <property type="match status" value="1"/>
</dbReference>
<dbReference type="PANTHER" id="PTHR14241">
    <property type="entry name" value="INTERFERON-INDUCED PROTEIN 44"/>
    <property type="match status" value="1"/>
</dbReference>
<feature type="region of interest" description="Disordered" evidence="1">
    <location>
        <begin position="73"/>
        <end position="121"/>
    </location>
</feature>
<reference evidence="4" key="1">
    <citation type="journal article" date="2014" name="Science">
        <title>Ancient hybridizations among the ancestral genomes of bread wheat.</title>
        <authorList>
            <consortium name="International Wheat Genome Sequencing Consortium,"/>
            <person name="Marcussen T."/>
            <person name="Sandve S.R."/>
            <person name="Heier L."/>
            <person name="Spannagl M."/>
            <person name="Pfeifer M."/>
            <person name="Jakobsen K.S."/>
            <person name="Wulff B.B."/>
            <person name="Steuernagel B."/>
            <person name="Mayer K.F."/>
            <person name="Olsen O.A."/>
        </authorList>
    </citation>
    <scope>NUCLEOTIDE SEQUENCE [LARGE SCALE GENOMIC DNA]</scope>
    <source>
        <strain evidence="4">cv. AL8/78</strain>
    </source>
</reference>
<keyword evidence="2" id="KW-1133">Transmembrane helix</keyword>
<protein>
    <submittedName>
        <fullName evidence="3">Uncharacterized protein</fullName>
    </submittedName>
</protein>
<proteinExistence type="predicted"/>
<dbReference type="Proteomes" id="UP000015105">
    <property type="component" value="Chromosome 1D"/>
</dbReference>
<evidence type="ECO:0000313" key="4">
    <source>
        <dbReference type="Proteomes" id="UP000015105"/>
    </source>
</evidence>
<keyword evidence="4" id="KW-1185">Reference proteome</keyword>
<dbReference type="Gene3D" id="3.40.50.300">
    <property type="entry name" value="P-loop containing nucleotide triphosphate hydrolases"/>
    <property type="match status" value="1"/>
</dbReference>
<feature type="transmembrane region" description="Helical" evidence="2">
    <location>
        <begin position="445"/>
        <end position="466"/>
    </location>
</feature>
<reference evidence="4" key="2">
    <citation type="journal article" date="2017" name="Nat. Plants">
        <title>The Aegilops tauschii genome reveals multiple impacts of transposons.</title>
        <authorList>
            <person name="Zhao G."/>
            <person name="Zou C."/>
            <person name="Li K."/>
            <person name="Wang K."/>
            <person name="Li T."/>
            <person name="Gao L."/>
            <person name="Zhang X."/>
            <person name="Wang H."/>
            <person name="Yang Z."/>
            <person name="Liu X."/>
            <person name="Jiang W."/>
            <person name="Mao L."/>
            <person name="Kong X."/>
            <person name="Jiao Y."/>
            <person name="Jia J."/>
        </authorList>
    </citation>
    <scope>NUCLEOTIDE SEQUENCE [LARGE SCALE GENOMIC DNA]</scope>
    <source>
        <strain evidence="4">cv. AL8/78</strain>
    </source>
</reference>
<evidence type="ECO:0000256" key="2">
    <source>
        <dbReference type="SAM" id="Phobius"/>
    </source>
</evidence>